<dbReference type="EMBL" id="FNED01000019">
    <property type="protein sequence ID" value="SDJ50940.1"/>
    <property type="molecule type" value="Genomic_DNA"/>
</dbReference>
<dbReference type="STRING" id="47500.AF333_15220"/>
<gene>
    <name evidence="2" type="ORF">AF333_15220</name>
    <name evidence="3" type="ORF">SAMN04487909_11971</name>
</gene>
<dbReference type="EMBL" id="LGUG01000004">
    <property type="protein sequence ID" value="KON96623.1"/>
    <property type="molecule type" value="Genomic_DNA"/>
</dbReference>
<dbReference type="InterPro" id="IPR007487">
    <property type="entry name" value="ABC_transpt-TYRBP-like"/>
</dbReference>
<dbReference type="PROSITE" id="PS51257">
    <property type="entry name" value="PROKAR_LIPOPROTEIN"/>
    <property type="match status" value="1"/>
</dbReference>
<reference evidence="2 4" key="1">
    <citation type="submission" date="2015-07" db="EMBL/GenBank/DDBJ databases">
        <title>Fjat-14205 dsm 2895.</title>
        <authorList>
            <person name="Liu B."/>
            <person name="Wang J."/>
            <person name="Zhu Y."/>
            <person name="Liu G."/>
            <person name="Chen Q."/>
            <person name="Chen Z."/>
            <person name="Lan J."/>
            <person name="Che J."/>
            <person name="Ge C."/>
            <person name="Shi H."/>
            <person name="Pan Z."/>
            <person name="Liu X."/>
        </authorList>
    </citation>
    <scope>NUCLEOTIDE SEQUENCE [LARGE SCALE GENOMIC DNA]</scope>
    <source>
        <strain evidence="2 4">DSM 2895</strain>
    </source>
</reference>
<dbReference type="Proteomes" id="UP000037269">
    <property type="component" value="Unassembled WGS sequence"/>
</dbReference>
<organism evidence="2 4">
    <name type="scientific">Aneurinibacillus migulanus</name>
    <name type="common">Bacillus migulanus</name>
    <dbReference type="NCBI Taxonomy" id="47500"/>
    <lineage>
        <taxon>Bacteria</taxon>
        <taxon>Bacillati</taxon>
        <taxon>Bacillota</taxon>
        <taxon>Bacilli</taxon>
        <taxon>Bacillales</taxon>
        <taxon>Paenibacillaceae</taxon>
        <taxon>Aneurinibacillus group</taxon>
        <taxon>Aneurinibacillus</taxon>
    </lineage>
</organism>
<dbReference type="RefSeq" id="WP_043066600.1">
    <property type="nucleotide sequence ID" value="NZ_BJOA01000284.1"/>
</dbReference>
<proteinExistence type="predicted"/>
<dbReference type="OrthoDB" id="9776955at2"/>
<dbReference type="PATRIC" id="fig|47500.8.peg.677"/>
<dbReference type="PANTHER" id="PTHR35271">
    <property type="entry name" value="ABC TRANSPORTER, SUBSTRATE-BINDING LIPOPROTEIN-RELATED"/>
    <property type="match status" value="1"/>
</dbReference>
<dbReference type="Gene3D" id="3.40.50.2300">
    <property type="match status" value="2"/>
</dbReference>
<dbReference type="InterPro" id="IPR028082">
    <property type="entry name" value="Peripla_BP_I"/>
</dbReference>
<evidence type="ECO:0000313" key="5">
    <source>
        <dbReference type="Proteomes" id="UP000182836"/>
    </source>
</evidence>
<evidence type="ECO:0000256" key="1">
    <source>
        <dbReference type="SAM" id="SignalP"/>
    </source>
</evidence>
<name>A0A0D1XKK8_ANEMI</name>
<dbReference type="Pfam" id="PF04392">
    <property type="entry name" value="ABC_sub_bind"/>
    <property type="match status" value="1"/>
</dbReference>
<dbReference type="SUPFAM" id="SSF53822">
    <property type="entry name" value="Periplasmic binding protein-like I"/>
    <property type="match status" value="1"/>
</dbReference>
<dbReference type="PANTHER" id="PTHR35271:SF1">
    <property type="entry name" value="ABC TRANSPORTER, SUBSTRATE-BINDING LIPOPROTEIN"/>
    <property type="match status" value="1"/>
</dbReference>
<sequence>MRRGVARVLSAGFFMLAAILVVAGCNQNTESSVSAQKGKSEQSSEEKLIKIGITQIVEHPALDSIRQGIVDQLAEEGFENGKTIQLDYANAQGDINNVTTIAQQMTADKKDMIIPITTQSTQAVLKQANGIPIVFAGVTDPVAAKIVPALDKPGDHITGIADVAPMDKEVDLITKFIPSVKKIGIIYNTGEINAGVQVKMIEEAAKAKNIIVEKAGISSSSEMKDGAESIVHKVDAILVPKDNMVVSSFEALLQVAQTAKVPVFASDSDTVKRGAVATYGIDYYKTGQQTGKIAVRVLKGEKPSAIPVQVAQDVELVINNKSVAAFNLEIPASIKQEARIIHE</sequence>
<dbReference type="CDD" id="cd06325">
    <property type="entry name" value="PBP1_ABC_unchar_transporter"/>
    <property type="match status" value="1"/>
</dbReference>
<evidence type="ECO:0000313" key="2">
    <source>
        <dbReference type="EMBL" id="KON96623.1"/>
    </source>
</evidence>
<feature type="chain" id="PRO_5038208508" evidence="1">
    <location>
        <begin position="24"/>
        <end position="343"/>
    </location>
</feature>
<feature type="signal peptide" evidence="1">
    <location>
        <begin position="1"/>
        <end position="23"/>
    </location>
</feature>
<dbReference type="GeneID" id="42306527"/>
<keyword evidence="1" id="KW-0732">Signal</keyword>
<dbReference type="AlphaFoldDB" id="A0A0D1XKK8"/>
<keyword evidence="4" id="KW-1185">Reference proteome</keyword>
<dbReference type="Proteomes" id="UP000182836">
    <property type="component" value="Unassembled WGS sequence"/>
</dbReference>
<evidence type="ECO:0000313" key="3">
    <source>
        <dbReference type="EMBL" id="SDJ50940.1"/>
    </source>
</evidence>
<protein>
    <submittedName>
        <fullName evidence="3">Putative ABC transport system substrate-binding protein</fullName>
    </submittedName>
</protein>
<accession>A0A0D1XKK8</accession>
<evidence type="ECO:0000313" key="4">
    <source>
        <dbReference type="Proteomes" id="UP000037269"/>
    </source>
</evidence>
<reference evidence="3 5" key="2">
    <citation type="submission" date="2016-10" db="EMBL/GenBank/DDBJ databases">
        <authorList>
            <person name="de Groot N.N."/>
        </authorList>
    </citation>
    <scope>NUCLEOTIDE SEQUENCE [LARGE SCALE GENOMIC DNA]</scope>
    <source>
        <strain evidence="3 5">DSM 2895</strain>
    </source>
</reference>